<evidence type="ECO:0000313" key="1">
    <source>
        <dbReference type="EMBL" id="MDT7833447.1"/>
    </source>
</evidence>
<dbReference type="PIRSF" id="PIRSF005357">
    <property type="entry name" value="UCP005357"/>
    <property type="match status" value="1"/>
</dbReference>
<name>A0ABU3LIM5_9FLAO</name>
<evidence type="ECO:0000313" key="2">
    <source>
        <dbReference type="Proteomes" id="UP001257277"/>
    </source>
</evidence>
<dbReference type="InterPro" id="IPR007152">
    <property type="entry name" value="DUF354"/>
</dbReference>
<proteinExistence type="predicted"/>
<accession>A0ABU3LIM5</accession>
<sequence>MKIWIDFDNTPHVNVLLPIIKRLEKDHELILTSRDVFETVPMLKHYGIETMVIGTHKGKNRIKKVIGLVSRIITLLIKVPKFDISFSLGGNTTATISKLRRKPAIVFSDNDISFKVPAYKFGTDFIFPSYFDSSKLEEKYRIKTSQINKFDGFKEDIYIADYVPDPNFLDILPFKDFITIRPENLKASYVPLDSETIVIDLFEKFKGYNILFLPRYPEEKSYADGYDNIFIPEKPLNGLDVCNYTDAMLTGAGTFAREAALLGKPSVSFFPGKVFLTVDKIMQDKGWEFKSRDVEEIYDYVQNASEKSNQVDRSKIAQEELMNIMYKILDNYEK</sequence>
<protein>
    <submittedName>
        <fullName evidence="1">DUF354 domain-containing protein</fullName>
    </submittedName>
</protein>
<keyword evidence="2" id="KW-1185">Reference proteome</keyword>
<organism evidence="1 2">
    <name type="scientific">Asprobacillus argus</name>
    <dbReference type="NCBI Taxonomy" id="3076534"/>
    <lineage>
        <taxon>Bacteria</taxon>
        <taxon>Pseudomonadati</taxon>
        <taxon>Bacteroidota</taxon>
        <taxon>Flavobacteriia</taxon>
        <taxon>Flavobacteriales</taxon>
        <taxon>Flavobacteriaceae</taxon>
        <taxon>Asprobacillus</taxon>
    </lineage>
</organism>
<dbReference type="PANTHER" id="PTHR39662:SF1">
    <property type="entry name" value="DUF354 DOMAIN-CONTAINING PROTEIN"/>
    <property type="match status" value="1"/>
</dbReference>
<gene>
    <name evidence="1" type="ORF">RQM59_13750</name>
</gene>
<dbReference type="Pfam" id="PF04007">
    <property type="entry name" value="DUF354"/>
    <property type="match status" value="1"/>
</dbReference>
<comment type="caution">
    <text evidence="1">The sequence shown here is derived from an EMBL/GenBank/DDBJ whole genome shotgun (WGS) entry which is preliminary data.</text>
</comment>
<dbReference type="Proteomes" id="UP001257277">
    <property type="component" value="Unassembled WGS sequence"/>
</dbReference>
<dbReference type="EMBL" id="JAVTTO010000005">
    <property type="protein sequence ID" value="MDT7833447.1"/>
    <property type="molecule type" value="Genomic_DNA"/>
</dbReference>
<dbReference type="RefSeq" id="WP_349242698.1">
    <property type="nucleotide sequence ID" value="NZ_JAVTTO010000005.1"/>
</dbReference>
<reference evidence="1 2" key="1">
    <citation type="submission" date="2023-09" db="EMBL/GenBank/DDBJ databases">
        <title>Novel taxa isolated from Blanes Bay.</title>
        <authorList>
            <person name="Rey-Velasco X."/>
            <person name="Lucena T."/>
        </authorList>
    </citation>
    <scope>NUCLEOTIDE SEQUENCE [LARGE SCALE GENOMIC DNA]</scope>
    <source>
        <strain evidence="1 2">S356</strain>
    </source>
</reference>
<dbReference type="PANTHER" id="PTHR39662">
    <property type="entry name" value="DUF354 DOMAIN-CONTAINING PROTEIN-RELATED"/>
    <property type="match status" value="1"/>
</dbReference>
<dbReference type="SUPFAM" id="SSF53756">
    <property type="entry name" value="UDP-Glycosyltransferase/glycogen phosphorylase"/>
    <property type="match status" value="1"/>
</dbReference>